<protein>
    <submittedName>
        <fullName evidence="4">Vanomycin resistance protein VanB</fullName>
    </submittedName>
</protein>
<feature type="region of interest" description="Disordered" evidence="1">
    <location>
        <begin position="1"/>
        <end position="33"/>
    </location>
</feature>
<dbReference type="Pfam" id="PF04294">
    <property type="entry name" value="VanW"/>
    <property type="match status" value="1"/>
</dbReference>
<dbReference type="InterPro" id="IPR007391">
    <property type="entry name" value="Vancomycin_resist_VanW"/>
</dbReference>
<dbReference type="OrthoDB" id="9813301at2"/>
<evidence type="ECO:0000256" key="2">
    <source>
        <dbReference type="SAM" id="Phobius"/>
    </source>
</evidence>
<dbReference type="Proteomes" id="UP000185696">
    <property type="component" value="Unassembled WGS sequence"/>
</dbReference>
<evidence type="ECO:0000256" key="1">
    <source>
        <dbReference type="SAM" id="MobiDB-lite"/>
    </source>
</evidence>
<evidence type="ECO:0000313" key="4">
    <source>
        <dbReference type="EMBL" id="OLF09556.1"/>
    </source>
</evidence>
<proteinExistence type="predicted"/>
<keyword evidence="2" id="KW-0812">Transmembrane</keyword>
<feature type="transmembrane region" description="Helical" evidence="2">
    <location>
        <begin position="47"/>
        <end position="66"/>
    </location>
</feature>
<reference evidence="4 5" key="1">
    <citation type="submission" date="2016-12" db="EMBL/GenBank/DDBJ databases">
        <title>The draft genome sequence of Actinophytocola xinjiangensis.</title>
        <authorList>
            <person name="Wang W."/>
            <person name="Yuan L."/>
        </authorList>
    </citation>
    <scope>NUCLEOTIDE SEQUENCE [LARGE SCALE GENOMIC DNA]</scope>
    <source>
        <strain evidence="4 5">CGMCC 4.4663</strain>
    </source>
</reference>
<accession>A0A7Z1AXT3</accession>
<comment type="caution">
    <text evidence="4">The sequence shown here is derived from an EMBL/GenBank/DDBJ whole genome shotgun (WGS) entry which is preliminary data.</text>
</comment>
<evidence type="ECO:0000259" key="3">
    <source>
        <dbReference type="Pfam" id="PF12229"/>
    </source>
</evidence>
<dbReference type="PANTHER" id="PTHR35788:SF1">
    <property type="entry name" value="EXPORTED PROTEIN"/>
    <property type="match status" value="1"/>
</dbReference>
<dbReference type="PANTHER" id="PTHR35788">
    <property type="entry name" value="EXPORTED PROTEIN-RELATED"/>
    <property type="match status" value="1"/>
</dbReference>
<dbReference type="RefSeq" id="WP_075134549.1">
    <property type="nucleotide sequence ID" value="NZ_MSIF01000009.1"/>
</dbReference>
<feature type="domain" description="YoaR-like putative peptidoglycan binding" evidence="3">
    <location>
        <begin position="117"/>
        <end position="216"/>
    </location>
</feature>
<dbReference type="InterPro" id="IPR022029">
    <property type="entry name" value="YoaR-like_PG-bd"/>
</dbReference>
<evidence type="ECO:0000313" key="5">
    <source>
        <dbReference type="Proteomes" id="UP000185696"/>
    </source>
</evidence>
<dbReference type="InterPro" id="IPR052913">
    <property type="entry name" value="Glycopeptide_resist_protein"/>
</dbReference>
<feature type="domain" description="YoaR-like putative peptidoglycan binding" evidence="3">
    <location>
        <begin position="286"/>
        <end position="353"/>
    </location>
</feature>
<gene>
    <name evidence="4" type="ORF">BLA60_19905</name>
</gene>
<dbReference type="Pfam" id="PF12229">
    <property type="entry name" value="PG_binding_4"/>
    <property type="match status" value="2"/>
</dbReference>
<keyword evidence="2" id="KW-1133">Transmembrane helix</keyword>
<feature type="compositionally biased region" description="Basic and acidic residues" evidence="1">
    <location>
        <begin position="545"/>
        <end position="554"/>
    </location>
</feature>
<dbReference type="EMBL" id="MSIF01000009">
    <property type="protein sequence ID" value="OLF09556.1"/>
    <property type="molecule type" value="Genomic_DNA"/>
</dbReference>
<sequence>MPVSRPTAGEDPTVRIQPATAPPPDGQPPAAAGEPFWKRFATRRTGIIAASVFGALVLLYGLDLALSAGEVPRGVTVVGVDVGGESHEDAEAMLREQLEPRLTSPIEVKAGDVSTKLDPAKAGLTIDWQATLDKAGDQPLNPFTRLASFFSSEEVGITSTTDDKALSASVEALRAETDRDPVEGSIKWNGLTPGAVEPKQGQKLDADAAKKALVADWANGGAIDLPVATTPVKTTLEGVERAIKEIAEPAVSGPVTIRGEGKDATLNPPDIAPALIFTPAESGGGLTAKLDEKKIVAACKPQLASTEVEGKDAQIVFSGGAPSVTPSVEGKGIDWKKSLTPLLEVLKKDEGRELTATYAAKPAKVTTEAANKLGIKEVIGEFTTGGFATDSGVNIRKVAAEVNGAIVKPGDTFSLNDFTGPRTKAQGYVEAGVIKEGSADRAVGGGISQFATTLYNASYFAAMTDAGHQEHSYYISRYPAAREATVFQNPDGSSVIDLRFTNDSDTGVAIQTVWTPSSITVRIWGTKHFEVESIPGARTNPTQPQEKEGPKEGCHASAGAPGFTATDTRVIRNASSGAEVSRKTRTVKYNPQPKIVCKPPAGG</sequence>
<keyword evidence="2" id="KW-0472">Membrane</keyword>
<organism evidence="4 5">
    <name type="scientific">Actinophytocola xinjiangensis</name>
    <dbReference type="NCBI Taxonomy" id="485602"/>
    <lineage>
        <taxon>Bacteria</taxon>
        <taxon>Bacillati</taxon>
        <taxon>Actinomycetota</taxon>
        <taxon>Actinomycetes</taxon>
        <taxon>Pseudonocardiales</taxon>
        <taxon>Pseudonocardiaceae</taxon>
    </lineage>
</organism>
<dbReference type="AlphaFoldDB" id="A0A7Z1AXT3"/>
<feature type="region of interest" description="Disordered" evidence="1">
    <location>
        <begin position="534"/>
        <end position="603"/>
    </location>
</feature>
<name>A0A7Z1AXT3_9PSEU</name>
<keyword evidence="5" id="KW-1185">Reference proteome</keyword>